<feature type="domain" description="Toprim" evidence="2">
    <location>
        <begin position="283"/>
        <end position="382"/>
    </location>
</feature>
<evidence type="ECO:0000259" key="2">
    <source>
        <dbReference type="Pfam" id="PF13362"/>
    </source>
</evidence>
<dbReference type="Pfam" id="PF13362">
    <property type="entry name" value="Toprim_3"/>
    <property type="match status" value="1"/>
</dbReference>
<reference evidence="4 5" key="1">
    <citation type="submission" date="2018-10" db="EMBL/GenBank/DDBJ databases">
        <title>Xanthobacter tagetidis genome sequencing and assembly.</title>
        <authorList>
            <person name="Maclea K.S."/>
            <person name="Goen A.E."/>
            <person name="Fatima S.A."/>
        </authorList>
    </citation>
    <scope>NUCLEOTIDE SEQUENCE [LARGE SCALE GENOMIC DNA]</scope>
    <source>
        <strain evidence="4 5">ATCC 700314</strain>
    </source>
</reference>
<feature type="region of interest" description="Disordered" evidence="1">
    <location>
        <begin position="1"/>
        <end position="24"/>
    </location>
</feature>
<keyword evidence="5" id="KW-1185">Reference proteome</keyword>
<accession>A0A3L7AHJ6</accession>
<dbReference type="AlphaFoldDB" id="A0A3L7AHJ6"/>
<organism evidence="4 5">
    <name type="scientific">Xanthobacter tagetidis</name>
    <dbReference type="NCBI Taxonomy" id="60216"/>
    <lineage>
        <taxon>Bacteria</taxon>
        <taxon>Pseudomonadati</taxon>
        <taxon>Pseudomonadota</taxon>
        <taxon>Alphaproteobacteria</taxon>
        <taxon>Hyphomicrobiales</taxon>
        <taxon>Xanthobacteraceae</taxon>
        <taxon>Xanthobacter</taxon>
    </lineage>
</organism>
<name>A0A3L7AHJ6_9HYPH</name>
<feature type="compositionally biased region" description="Basic and acidic residues" evidence="1">
    <location>
        <begin position="126"/>
        <end position="156"/>
    </location>
</feature>
<dbReference type="InterPro" id="IPR055570">
    <property type="entry name" value="DUF7146"/>
</dbReference>
<evidence type="ECO:0000313" key="4">
    <source>
        <dbReference type="EMBL" id="RLP79524.1"/>
    </source>
</evidence>
<dbReference type="Pfam" id="PF23639">
    <property type="entry name" value="DUF7146"/>
    <property type="match status" value="1"/>
</dbReference>
<feature type="domain" description="DUF7146" evidence="3">
    <location>
        <begin position="157"/>
        <end position="276"/>
    </location>
</feature>
<proteinExistence type="predicted"/>
<dbReference type="Proteomes" id="UP000269692">
    <property type="component" value="Unassembled WGS sequence"/>
</dbReference>
<dbReference type="EMBL" id="RCTF01000005">
    <property type="protein sequence ID" value="RLP79524.1"/>
    <property type="molecule type" value="Genomic_DNA"/>
</dbReference>
<comment type="caution">
    <text evidence="4">The sequence shown here is derived from an EMBL/GenBank/DDBJ whole genome shotgun (WGS) entry which is preliminary data.</text>
</comment>
<evidence type="ECO:0000256" key="1">
    <source>
        <dbReference type="SAM" id="MobiDB-lite"/>
    </source>
</evidence>
<protein>
    <submittedName>
        <fullName evidence="4">Uncharacterized protein</fullName>
    </submittedName>
</protein>
<dbReference type="OrthoDB" id="9811157at2"/>
<evidence type="ECO:0000313" key="5">
    <source>
        <dbReference type="Proteomes" id="UP000269692"/>
    </source>
</evidence>
<dbReference type="InterPro" id="IPR006171">
    <property type="entry name" value="TOPRIM_dom"/>
</dbReference>
<gene>
    <name evidence="4" type="ORF">D9R14_07620</name>
</gene>
<sequence>MGPGLVSDQRGQGTAEGTAMRHDDADEIRHRLTTSLEQLLDHLHPGWVQHRGKAFLTAKSPKELGSFQVDLSGPHRGRWYRFSQGVGGGTVELIGYTLFDNPHAYAEAFREARAFLGMTTETAEAGAERRQRQEKAAREARERRESEARKEQQRRARRAETAAEMWAQCCPIPGTLAERYLHGRGIPTPPMGWPDVLGFHDGLEWELGSEWEGQGKDARKVKDGPVFPCLVARVQDMGGETIAVWRVFLNPETGGKAPVSNPKVGFGPAKGGAVRIGGVGEVIGLAEGLETSLAAWTLEGYRLPVWASLSTSGMMGFEPPLEVERVRLYPDGDLPRRGPDGSILVGPGLAAAHTLRDRLVPSGIPVAVNLPPFHGDFLDVLGAVRATA</sequence>
<evidence type="ECO:0000259" key="3">
    <source>
        <dbReference type="Pfam" id="PF23639"/>
    </source>
</evidence>
<feature type="region of interest" description="Disordered" evidence="1">
    <location>
        <begin position="123"/>
        <end position="156"/>
    </location>
</feature>